<evidence type="ECO:0000313" key="1">
    <source>
        <dbReference type="EMBL" id="MED6288058.1"/>
    </source>
</evidence>
<feature type="non-terminal residue" evidence="1">
    <location>
        <position position="1"/>
    </location>
</feature>
<name>A0ABU7EP56_9TELE</name>
<protein>
    <submittedName>
        <fullName evidence="1">Uncharacterized protein</fullName>
    </submittedName>
</protein>
<accession>A0ABU7EP56</accession>
<organism evidence="1 2">
    <name type="scientific">Characodon lateralis</name>
    <dbReference type="NCBI Taxonomy" id="208331"/>
    <lineage>
        <taxon>Eukaryota</taxon>
        <taxon>Metazoa</taxon>
        <taxon>Chordata</taxon>
        <taxon>Craniata</taxon>
        <taxon>Vertebrata</taxon>
        <taxon>Euteleostomi</taxon>
        <taxon>Actinopterygii</taxon>
        <taxon>Neopterygii</taxon>
        <taxon>Teleostei</taxon>
        <taxon>Neoteleostei</taxon>
        <taxon>Acanthomorphata</taxon>
        <taxon>Ovalentaria</taxon>
        <taxon>Atherinomorphae</taxon>
        <taxon>Cyprinodontiformes</taxon>
        <taxon>Goodeidae</taxon>
        <taxon>Characodon</taxon>
    </lineage>
</organism>
<reference evidence="1 2" key="1">
    <citation type="submission" date="2021-06" db="EMBL/GenBank/DDBJ databases">
        <authorList>
            <person name="Palmer J.M."/>
        </authorList>
    </citation>
    <scope>NUCLEOTIDE SEQUENCE [LARGE SCALE GENOMIC DNA]</scope>
    <source>
        <strain evidence="1 2">CL_MEX2019</strain>
        <tissue evidence="1">Muscle</tissue>
    </source>
</reference>
<evidence type="ECO:0000313" key="2">
    <source>
        <dbReference type="Proteomes" id="UP001352852"/>
    </source>
</evidence>
<dbReference type="Proteomes" id="UP001352852">
    <property type="component" value="Unassembled WGS sequence"/>
</dbReference>
<gene>
    <name evidence="1" type="ORF">CHARACLAT_022646</name>
</gene>
<dbReference type="EMBL" id="JAHUTJ010059705">
    <property type="protein sequence ID" value="MED6288058.1"/>
    <property type="molecule type" value="Genomic_DNA"/>
</dbReference>
<comment type="caution">
    <text evidence="1">The sequence shown here is derived from an EMBL/GenBank/DDBJ whole genome shotgun (WGS) entry which is preliminary data.</text>
</comment>
<keyword evidence="2" id="KW-1185">Reference proteome</keyword>
<proteinExistence type="predicted"/>
<sequence>LLRARPERERSRCFGKNPLRLGAKGCQRWDYFQGKTHSFKQSFSPIISRTVYRTQLKDKKCRAGDVKM</sequence>